<sequence length="75" mass="8446">MALPATNRRHVRRTKGKSVQVNPLEYLLLGVEQYLRELPNDEFDELIESVRPQKGRSPANDQAPFIKSLLGGGDD</sequence>
<dbReference type="AlphaFoldDB" id="A0A7I7X7W3"/>
<organism evidence="2 3">
    <name type="scientific">Mycolicibacter hiberniae</name>
    <dbReference type="NCBI Taxonomy" id="29314"/>
    <lineage>
        <taxon>Bacteria</taxon>
        <taxon>Bacillati</taxon>
        <taxon>Actinomycetota</taxon>
        <taxon>Actinomycetes</taxon>
        <taxon>Mycobacteriales</taxon>
        <taxon>Mycobacteriaceae</taxon>
        <taxon>Mycolicibacter</taxon>
    </lineage>
</organism>
<name>A0A7I7X7W3_9MYCO</name>
<protein>
    <submittedName>
        <fullName evidence="2">Uncharacterized protein</fullName>
    </submittedName>
</protein>
<evidence type="ECO:0000313" key="3">
    <source>
        <dbReference type="Proteomes" id="UP000467260"/>
    </source>
</evidence>
<evidence type="ECO:0000256" key="1">
    <source>
        <dbReference type="SAM" id="MobiDB-lite"/>
    </source>
</evidence>
<reference evidence="2 3" key="1">
    <citation type="journal article" date="2019" name="Emerg. Microbes Infect.">
        <title>Comprehensive subspecies identification of 175 nontuberculous mycobacteria species based on 7547 genomic profiles.</title>
        <authorList>
            <person name="Matsumoto Y."/>
            <person name="Kinjo T."/>
            <person name="Motooka D."/>
            <person name="Nabeya D."/>
            <person name="Jung N."/>
            <person name="Uechi K."/>
            <person name="Horii T."/>
            <person name="Iida T."/>
            <person name="Fujita J."/>
            <person name="Nakamura S."/>
        </authorList>
    </citation>
    <scope>NUCLEOTIDE SEQUENCE [LARGE SCALE GENOMIC DNA]</scope>
    <source>
        <strain evidence="2 3">JCM 13571</strain>
    </source>
</reference>
<evidence type="ECO:0000313" key="2">
    <source>
        <dbReference type="EMBL" id="BBZ25420.1"/>
    </source>
</evidence>
<gene>
    <name evidence="2" type="ORF">MHIB_38380</name>
</gene>
<dbReference type="KEGG" id="mhib:MHIB_38380"/>
<proteinExistence type="predicted"/>
<dbReference type="Proteomes" id="UP000467260">
    <property type="component" value="Chromosome"/>
</dbReference>
<dbReference type="EMBL" id="AP022609">
    <property type="protein sequence ID" value="BBZ25420.1"/>
    <property type="molecule type" value="Genomic_DNA"/>
</dbReference>
<keyword evidence="3" id="KW-1185">Reference proteome</keyword>
<feature type="region of interest" description="Disordered" evidence="1">
    <location>
        <begin position="50"/>
        <end position="75"/>
    </location>
</feature>
<accession>A0A7I7X7W3</accession>